<gene>
    <name evidence="2" type="ORF">ALMA_0374</name>
</gene>
<organism evidence="2 3">
    <name type="scientific">Alloscardovia macacae</name>
    <dbReference type="NCBI Taxonomy" id="1160091"/>
    <lineage>
        <taxon>Bacteria</taxon>
        <taxon>Bacillati</taxon>
        <taxon>Actinomycetota</taxon>
        <taxon>Actinomycetes</taxon>
        <taxon>Bifidobacteriales</taxon>
        <taxon>Bifidobacteriaceae</taxon>
        <taxon>Alloscardovia</taxon>
    </lineage>
</organism>
<reference evidence="2 3" key="1">
    <citation type="journal article" date="2017" name="BMC Genomics">
        <title>Comparative genomic and phylogenomic analyses of the Bifidobacteriaceae family.</title>
        <authorList>
            <person name="Lugli G.A."/>
            <person name="Milani C."/>
            <person name="Turroni F."/>
            <person name="Duranti S."/>
            <person name="Mancabelli L."/>
            <person name="Mangifesta M."/>
            <person name="Ferrario C."/>
            <person name="Modesto M."/>
            <person name="Mattarelli P."/>
            <person name="Jiri K."/>
            <person name="van Sinderen D."/>
            <person name="Ventura M."/>
        </authorList>
    </citation>
    <scope>NUCLEOTIDE SEQUENCE [LARGE SCALE GENOMIC DNA]</scope>
    <source>
        <strain evidence="2 3">DSM 24762</strain>
    </source>
</reference>
<protein>
    <submittedName>
        <fullName evidence="2">Uncharacterized protein</fullName>
    </submittedName>
</protein>
<dbReference type="AlphaFoldDB" id="A0A261F7C0"/>
<accession>A0A261F7C0</accession>
<keyword evidence="1" id="KW-1133">Transmembrane helix</keyword>
<evidence type="ECO:0000313" key="2">
    <source>
        <dbReference type="EMBL" id="OZG55049.1"/>
    </source>
</evidence>
<dbReference type="Proteomes" id="UP000243657">
    <property type="component" value="Unassembled WGS sequence"/>
</dbReference>
<keyword evidence="3" id="KW-1185">Reference proteome</keyword>
<feature type="transmembrane region" description="Helical" evidence="1">
    <location>
        <begin position="47"/>
        <end position="69"/>
    </location>
</feature>
<feature type="transmembrane region" description="Helical" evidence="1">
    <location>
        <begin position="81"/>
        <end position="100"/>
    </location>
</feature>
<feature type="transmembrane region" description="Helical" evidence="1">
    <location>
        <begin position="112"/>
        <end position="130"/>
    </location>
</feature>
<name>A0A261F7C0_9BIFI</name>
<dbReference type="EMBL" id="MWWT01000001">
    <property type="protein sequence ID" value="OZG55049.1"/>
    <property type="molecule type" value="Genomic_DNA"/>
</dbReference>
<comment type="caution">
    <text evidence="2">The sequence shown here is derived from an EMBL/GenBank/DDBJ whole genome shotgun (WGS) entry which is preliminary data.</text>
</comment>
<sequence>MRNITLFFTRPRTWACISALAGWLILGIVRSQAQMFELVSLSAEMRAYWSKMVILVPFFLTTLIACICAMADTRVRAGVRVGFSVGLVAQYCALLSLLLYTGSSQIPLAEVGLFLLGGCVALLLGIVMVCQK</sequence>
<keyword evidence="1" id="KW-0812">Transmembrane</keyword>
<evidence type="ECO:0000256" key="1">
    <source>
        <dbReference type="SAM" id="Phobius"/>
    </source>
</evidence>
<evidence type="ECO:0000313" key="3">
    <source>
        <dbReference type="Proteomes" id="UP000243657"/>
    </source>
</evidence>
<keyword evidence="1" id="KW-0472">Membrane</keyword>
<dbReference type="RefSeq" id="WP_094726134.1">
    <property type="nucleotide sequence ID" value="NZ_JBHLWS010000002.1"/>
</dbReference>
<proteinExistence type="predicted"/>